<evidence type="ECO:0000313" key="2">
    <source>
        <dbReference type="Proteomes" id="UP000005801"/>
    </source>
</evidence>
<name>A6G3T4_9BACT</name>
<dbReference type="STRING" id="391625.PPSIR1_35132"/>
<organism evidence="1 2">
    <name type="scientific">Plesiocystis pacifica SIR-1</name>
    <dbReference type="NCBI Taxonomy" id="391625"/>
    <lineage>
        <taxon>Bacteria</taxon>
        <taxon>Pseudomonadati</taxon>
        <taxon>Myxococcota</taxon>
        <taxon>Polyangia</taxon>
        <taxon>Nannocystales</taxon>
        <taxon>Nannocystaceae</taxon>
        <taxon>Plesiocystis</taxon>
    </lineage>
</organism>
<keyword evidence="2" id="KW-1185">Reference proteome</keyword>
<dbReference type="RefSeq" id="WP_006971383.1">
    <property type="nucleotide sequence ID" value="NZ_ABCS01000019.1"/>
</dbReference>
<dbReference type="Pfam" id="PF13710">
    <property type="entry name" value="ACT_5"/>
    <property type="match status" value="1"/>
</dbReference>
<sequence length="100" mass="11221">MSQIRQPILADRPQLSIRFTEAEGALTRALLVVGRRGWSIADLRAWREPGCLRVDAQLEATPRATPLPARVLQRQLARLHDVSEVVLRPPRVPTGERPPC</sequence>
<dbReference type="Proteomes" id="UP000005801">
    <property type="component" value="Unassembled WGS sequence"/>
</dbReference>
<evidence type="ECO:0000313" key="1">
    <source>
        <dbReference type="EMBL" id="EDM79471.1"/>
    </source>
</evidence>
<dbReference type="EMBL" id="ABCS01000019">
    <property type="protein sequence ID" value="EDM79471.1"/>
    <property type="molecule type" value="Genomic_DNA"/>
</dbReference>
<accession>A6G3T4</accession>
<dbReference type="AlphaFoldDB" id="A6G3T4"/>
<reference evidence="1 2" key="1">
    <citation type="submission" date="2007-06" db="EMBL/GenBank/DDBJ databases">
        <authorList>
            <person name="Shimkets L."/>
            <person name="Ferriera S."/>
            <person name="Johnson J."/>
            <person name="Kravitz S."/>
            <person name="Beeson K."/>
            <person name="Sutton G."/>
            <person name="Rogers Y.-H."/>
            <person name="Friedman R."/>
            <person name="Frazier M."/>
            <person name="Venter J.C."/>
        </authorList>
    </citation>
    <scope>NUCLEOTIDE SEQUENCE [LARGE SCALE GENOMIC DNA]</scope>
    <source>
        <strain evidence="1 2">SIR-1</strain>
    </source>
</reference>
<proteinExistence type="predicted"/>
<protein>
    <submittedName>
        <fullName evidence="1">Uncharacterized protein</fullName>
    </submittedName>
</protein>
<gene>
    <name evidence="1" type="ORF">PPSIR1_35132</name>
</gene>
<comment type="caution">
    <text evidence="1">The sequence shown here is derived from an EMBL/GenBank/DDBJ whole genome shotgun (WGS) entry which is preliminary data.</text>
</comment>